<evidence type="ECO:0000256" key="9">
    <source>
        <dbReference type="ARBA" id="ARBA00023136"/>
    </source>
</evidence>
<feature type="transmembrane region" description="Helical" evidence="11">
    <location>
        <begin position="166"/>
        <end position="184"/>
    </location>
</feature>
<evidence type="ECO:0000256" key="4">
    <source>
        <dbReference type="ARBA" id="ARBA00022449"/>
    </source>
</evidence>
<dbReference type="KEGG" id="naz:Aazo_0863"/>
<evidence type="ECO:0000256" key="8">
    <source>
        <dbReference type="ARBA" id="ARBA00023065"/>
    </source>
</evidence>
<feature type="transmembrane region" description="Helical" evidence="11">
    <location>
        <begin position="260"/>
        <end position="282"/>
    </location>
</feature>
<gene>
    <name evidence="13" type="ordered locus">Aazo_0863</name>
</gene>
<dbReference type="PANTHER" id="PTHR43562:SF3">
    <property type="entry name" value="SODIUM ION_PROTON EXCHANGER (EUROFUNG)"/>
    <property type="match status" value="1"/>
</dbReference>
<name>D7E1Q1_NOSA0</name>
<sequence>MLGKSYRRLNFIPDLKDYIRVKTFWLFRVLFGGFQPLFYKRVVKIKRRIFTEAMQFFSTINFTVPLLASATESADSSMVVAAVLLSLVVIYFASKVGGELSNKVGLPPVLGELLGGVIIGTSVLHLLVFPEGGTDSSSSLIMTFLQITAGLTPEATPQVFAAESEVVSVLAELGVIILLFEIGLESNLKDLMAVGIQAVVVAVVGVAVPFAAGTFGLMTLFGISAIPAIFAGAALTATSIGITSKVLSEIGRLNSKEGQIILGAAVIDDILGIIILAVVASLAKDGAVDVGNVIYLIISATAFLIGAIVLGNVFSKSFVAITEQLKTRGELVIPALIFAFVMAYLADIIHLEAILGAFAAGLVLEETDKRKELQKQVIPIADMLVPLFFVTVGANTDLGVLNPVIPSNREGLIMAIFLITVAILGKVITGLAVFGQPGINHLAIGVGMIPRGEVGLVFVGVGAASGAFPKPLAAAIIMMVILTTFLAPPLLRFVLPEPKTAAALDSSSNTSSL</sequence>
<feature type="transmembrane region" description="Helical" evidence="11">
    <location>
        <begin position="335"/>
        <end position="364"/>
    </location>
</feature>
<keyword evidence="3" id="KW-0813">Transport</keyword>
<feature type="transmembrane region" description="Helical" evidence="11">
    <location>
        <begin position="76"/>
        <end position="94"/>
    </location>
</feature>
<evidence type="ECO:0000256" key="2">
    <source>
        <dbReference type="ARBA" id="ARBA00005551"/>
    </source>
</evidence>
<organism evidence="13 14">
    <name type="scientific">Nostoc azollae (strain 0708)</name>
    <name type="common">Anabaena azollae (strain 0708)</name>
    <dbReference type="NCBI Taxonomy" id="551115"/>
    <lineage>
        <taxon>Bacteria</taxon>
        <taxon>Bacillati</taxon>
        <taxon>Cyanobacteriota</taxon>
        <taxon>Cyanophyceae</taxon>
        <taxon>Nostocales</taxon>
        <taxon>Nostocaceae</taxon>
        <taxon>Trichormus</taxon>
    </lineage>
</organism>
<evidence type="ECO:0000256" key="5">
    <source>
        <dbReference type="ARBA" id="ARBA00022692"/>
    </source>
</evidence>
<feature type="transmembrane region" description="Helical" evidence="11">
    <location>
        <begin position="191"/>
        <end position="212"/>
    </location>
</feature>
<feature type="transmembrane region" description="Helical" evidence="11">
    <location>
        <begin position="106"/>
        <end position="129"/>
    </location>
</feature>
<accession>D7E1Q1</accession>
<evidence type="ECO:0000256" key="3">
    <source>
        <dbReference type="ARBA" id="ARBA00022448"/>
    </source>
</evidence>
<dbReference type="Proteomes" id="UP000001511">
    <property type="component" value="Chromosome"/>
</dbReference>
<dbReference type="Gene3D" id="1.20.1530.20">
    <property type="match status" value="1"/>
</dbReference>
<evidence type="ECO:0000256" key="6">
    <source>
        <dbReference type="ARBA" id="ARBA00022989"/>
    </source>
</evidence>
<dbReference type="InterPro" id="IPR038770">
    <property type="entry name" value="Na+/solute_symporter_sf"/>
</dbReference>
<dbReference type="GO" id="GO:0016020">
    <property type="term" value="C:membrane"/>
    <property type="evidence" value="ECO:0007669"/>
    <property type="project" value="UniProtKB-SubCell"/>
</dbReference>
<dbReference type="PANTHER" id="PTHR43562">
    <property type="entry name" value="NAPA-TYPE SODIUM/HYDROGEN ANTIPORTER"/>
    <property type="match status" value="1"/>
</dbReference>
<keyword evidence="5 11" id="KW-0812">Transmembrane</keyword>
<feature type="domain" description="Cation/H+ exchanger transmembrane" evidence="12">
    <location>
        <begin position="96"/>
        <end position="494"/>
    </location>
</feature>
<evidence type="ECO:0000256" key="7">
    <source>
        <dbReference type="ARBA" id="ARBA00023053"/>
    </source>
</evidence>
<feature type="transmembrane region" description="Helical" evidence="11">
    <location>
        <begin position="472"/>
        <end position="491"/>
    </location>
</feature>
<protein>
    <submittedName>
        <fullName evidence="13">Sodium/hydrogen exchanger</fullName>
    </submittedName>
</protein>
<dbReference type="eggNOG" id="COG0475">
    <property type="taxonomic scope" value="Bacteria"/>
</dbReference>
<dbReference type="Pfam" id="PF00999">
    <property type="entry name" value="Na_H_Exchanger"/>
    <property type="match status" value="1"/>
</dbReference>
<keyword evidence="8" id="KW-0406">Ion transport</keyword>
<dbReference type="HOGENOM" id="CLU_005126_7_1_3"/>
<dbReference type="AlphaFoldDB" id="D7E1Q1"/>
<dbReference type="EMBL" id="CP002059">
    <property type="protein sequence ID" value="ADI63278.1"/>
    <property type="molecule type" value="Genomic_DNA"/>
</dbReference>
<dbReference type="GO" id="GO:1902600">
    <property type="term" value="P:proton transmembrane transport"/>
    <property type="evidence" value="ECO:0007669"/>
    <property type="project" value="InterPro"/>
</dbReference>
<evidence type="ECO:0000313" key="14">
    <source>
        <dbReference type="Proteomes" id="UP000001511"/>
    </source>
</evidence>
<evidence type="ECO:0000313" key="13">
    <source>
        <dbReference type="EMBL" id="ADI63278.1"/>
    </source>
</evidence>
<keyword evidence="6 11" id="KW-1133">Transmembrane helix</keyword>
<keyword evidence="14" id="KW-1185">Reference proteome</keyword>
<keyword evidence="7" id="KW-0915">Sodium</keyword>
<comment type="subcellular location">
    <subcellularLocation>
        <location evidence="1">Membrane</location>
        <topology evidence="1">Multi-pass membrane protein</topology>
    </subcellularLocation>
</comment>
<evidence type="ECO:0000256" key="10">
    <source>
        <dbReference type="ARBA" id="ARBA00023201"/>
    </source>
</evidence>
<proteinExistence type="inferred from homology"/>
<feature type="transmembrane region" description="Helical" evidence="11">
    <location>
        <begin position="49"/>
        <end position="70"/>
    </location>
</feature>
<keyword evidence="4" id="KW-0050">Antiport</keyword>
<dbReference type="GO" id="GO:0015297">
    <property type="term" value="F:antiporter activity"/>
    <property type="evidence" value="ECO:0007669"/>
    <property type="project" value="UniProtKB-KW"/>
</dbReference>
<dbReference type="InterPro" id="IPR006153">
    <property type="entry name" value="Cation/H_exchanger_TM"/>
</dbReference>
<dbReference type="GO" id="GO:0006814">
    <property type="term" value="P:sodium ion transport"/>
    <property type="evidence" value="ECO:0007669"/>
    <property type="project" value="UniProtKB-KW"/>
</dbReference>
<evidence type="ECO:0000256" key="11">
    <source>
        <dbReference type="SAM" id="Phobius"/>
    </source>
</evidence>
<evidence type="ECO:0000256" key="1">
    <source>
        <dbReference type="ARBA" id="ARBA00004141"/>
    </source>
</evidence>
<feature type="transmembrane region" description="Helical" evidence="11">
    <location>
        <begin position="294"/>
        <end position="314"/>
    </location>
</feature>
<feature type="transmembrane region" description="Helical" evidence="11">
    <location>
        <begin position="218"/>
        <end position="240"/>
    </location>
</feature>
<keyword evidence="10" id="KW-0739">Sodium transport</keyword>
<feature type="transmembrane region" description="Helical" evidence="11">
    <location>
        <begin position="412"/>
        <end position="435"/>
    </location>
</feature>
<feature type="transmembrane region" description="Helical" evidence="11">
    <location>
        <begin position="441"/>
        <end position="465"/>
    </location>
</feature>
<comment type="similarity">
    <text evidence="2">Belongs to the monovalent cation:proton antiporter 2 (CPA2) transporter (TC 2.A.37) family.</text>
</comment>
<reference evidence="13 14" key="1">
    <citation type="journal article" date="2010" name="PLoS ONE">
        <title>Genome erosion in a nitrogen-fixing vertically transmitted endosymbiotic multicellular cyanobacterium.</title>
        <authorList>
            <person name="Ran L."/>
            <person name="Larsson J."/>
            <person name="Vigil-Stenman T."/>
            <person name="Nylander J.A."/>
            <person name="Ininbergs K."/>
            <person name="Zheng W.W."/>
            <person name="Lapidus A."/>
            <person name="Lowry S."/>
            <person name="Haselkorn R."/>
            <person name="Bergman B."/>
        </authorList>
    </citation>
    <scope>NUCLEOTIDE SEQUENCE [LARGE SCALE GENOMIC DNA]</scope>
    <source>
        <strain evidence="13 14">0708</strain>
    </source>
</reference>
<keyword evidence="9 11" id="KW-0472">Membrane</keyword>
<evidence type="ECO:0000259" key="12">
    <source>
        <dbReference type="Pfam" id="PF00999"/>
    </source>
</evidence>